<evidence type="ECO:0000313" key="4">
    <source>
        <dbReference type="Proteomes" id="UP000059680"/>
    </source>
</evidence>
<name>Q5ZC58_ORYSJ</name>
<feature type="region of interest" description="Disordered" evidence="1">
    <location>
        <begin position="108"/>
        <end position="174"/>
    </location>
</feature>
<feature type="compositionally biased region" description="Low complexity" evidence="1">
    <location>
        <begin position="119"/>
        <end position="134"/>
    </location>
</feature>
<protein>
    <submittedName>
        <fullName evidence="3">Os01g0138050 protein</fullName>
    </submittedName>
</protein>
<dbReference type="EMBL" id="AP003250">
    <property type="protein sequence ID" value="BAD61468.1"/>
    <property type="molecule type" value="Genomic_DNA"/>
</dbReference>
<sequence length="195" mass="21324">MLHRHQILCRRARITASTPLAGQSPHAAISSTRCHQPAGTRRPPSPCRRACRPLAGRDDLPVISHNALLLRQPLPRLLPRGCRAWHHTHSSCTYHRSTHPPVVGCRDCQSPTVHDRRSSSSSSSRPRSPSGPSPVHAEAVDTTSSYYRRRPPSVAPNDDASGPSPATARAVSRYSLPSPFVASAVCPRLNPSRRR</sequence>
<accession>Q5ZC58</accession>
<gene>
    <name evidence="2" type="primary">P0443D08.35</name>
    <name evidence="3" type="ordered locus">Os01g0138050</name>
    <name evidence="3" type="ORF">OSNPB_010138050</name>
</gene>
<reference evidence="3 4" key="4">
    <citation type="journal article" date="2013" name="Rice">
        <title>Improvement of the Oryza sativa Nipponbare reference genome using next generation sequence and optical map data.</title>
        <authorList>
            <person name="Kawahara Y."/>
            <person name="de la Bastide M."/>
            <person name="Hamilton J.P."/>
            <person name="Kanamori H."/>
            <person name="McCombie W.R."/>
            <person name="Ouyang S."/>
            <person name="Schwartz D.C."/>
            <person name="Tanaka T."/>
            <person name="Wu J."/>
            <person name="Zhou S."/>
            <person name="Childs K.L."/>
            <person name="Davidson R.M."/>
            <person name="Lin H."/>
            <person name="Quesada-Ocampo L."/>
            <person name="Vaillancourt B."/>
            <person name="Sakai H."/>
            <person name="Lee S.S."/>
            <person name="Kim J."/>
            <person name="Numa H."/>
            <person name="Itoh T."/>
            <person name="Buell C.R."/>
            <person name="Matsumoto T."/>
        </authorList>
    </citation>
    <scope>NUCLEOTIDE SEQUENCE [LARGE SCALE GENOMIC DNA]</scope>
    <source>
        <strain evidence="4">cv. Nipponbare</strain>
    </source>
</reference>
<accession>A0A0P0UYA3</accession>
<evidence type="ECO:0000256" key="1">
    <source>
        <dbReference type="SAM" id="MobiDB-lite"/>
    </source>
</evidence>
<dbReference type="AlphaFoldDB" id="Q5ZC58"/>
<evidence type="ECO:0000313" key="3">
    <source>
        <dbReference type="EMBL" id="BAS70290.1"/>
    </source>
</evidence>
<dbReference type="InParanoid" id="Q5ZC58"/>
<dbReference type="Proteomes" id="UP000059680">
    <property type="component" value="Chromosome 1"/>
</dbReference>
<reference evidence="3" key="5">
    <citation type="submission" date="2015-10" db="EMBL/GenBank/DDBJ databases">
        <authorList>
            <person name="Sakai H."/>
            <person name="Kawahara Y."/>
            <person name="Matsumoto T."/>
            <person name="Buell C.R."/>
            <person name="Itoh T."/>
        </authorList>
    </citation>
    <scope>NUCLEOTIDE SEQUENCE</scope>
</reference>
<dbReference type="PaxDb" id="39947-Q5ZC58"/>
<dbReference type="EMBL" id="AP014957">
    <property type="protein sequence ID" value="BAS70290.1"/>
    <property type="molecule type" value="Genomic_DNA"/>
</dbReference>
<evidence type="ECO:0000313" key="2">
    <source>
        <dbReference type="EMBL" id="BAD61468.1"/>
    </source>
</evidence>
<organism evidence="3 4">
    <name type="scientific">Oryza sativa subsp. japonica</name>
    <name type="common">Rice</name>
    <dbReference type="NCBI Taxonomy" id="39947"/>
    <lineage>
        <taxon>Eukaryota</taxon>
        <taxon>Viridiplantae</taxon>
        <taxon>Streptophyta</taxon>
        <taxon>Embryophyta</taxon>
        <taxon>Tracheophyta</taxon>
        <taxon>Spermatophyta</taxon>
        <taxon>Magnoliopsida</taxon>
        <taxon>Liliopsida</taxon>
        <taxon>Poales</taxon>
        <taxon>Poaceae</taxon>
        <taxon>BOP clade</taxon>
        <taxon>Oryzoideae</taxon>
        <taxon>Oryzeae</taxon>
        <taxon>Oryzinae</taxon>
        <taxon>Oryza</taxon>
        <taxon>Oryza sativa</taxon>
    </lineage>
</organism>
<reference evidence="2" key="1">
    <citation type="journal article" date="2002" name="Nature">
        <title>The genome sequence and structure of rice chromosome 1.</title>
        <authorList>
            <person name="Sasaki T."/>
            <person name="Matsumoto T."/>
            <person name="Yamamoto K."/>
            <person name="Sakata K."/>
            <person name="Baba T."/>
            <person name="Katayose Y."/>
            <person name="Wu J."/>
            <person name="Niimura Y."/>
            <person name="Cheng Z."/>
            <person name="Nagamura Y."/>
            <person name="Antonio B.A."/>
            <person name="Kanamori H."/>
            <person name="Hosokawa S."/>
            <person name="Masukawa M."/>
            <person name="Arikawa K."/>
            <person name="Chiden Y."/>
            <person name="Hayashi M."/>
            <person name="Okamoto M."/>
            <person name="Ando T."/>
            <person name="Aoki H."/>
            <person name="Arita K."/>
            <person name="Hamada M."/>
            <person name="Harada C."/>
            <person name="Hijishita S."/>
            <person name="Honda M."/>
            <person name="Ichikawa Y."/>
            <person name="Idonuma A."/>
            <person name="Iijima M."/>
            <person name="Ikeda M."/>
            <person name="Ikeno M."/>
            <person name="Itoh S."/>
            <person name="Itoh T."/>
            <person name="Itoh Y."/>
            <person name="Itoh Y."/>
            <person name="Iwabuchi A."/>
            <person name="Kamiya K."/>
            <person name="Karasawa W."/>
            <person name="Katagiri S."/>
            <person name="Kikuta A."/>
            <person name="Kobayashi N."/>
            <person name="Kono I."/>
            <person name="Machita K."/>
            <person name="Maehara T."/>
            <person name="Mizuno H."/>
            <person name="Mizubayashi T."/>
            <person name="Mukai Y."/>
            <person name="Nagasaki H."/>
            <person name="Nakashima M."/>
            <person name="Nakama Y."/>
            <person name="Nakamichi Y."/>
            <person name="Nakamura M."/>
            <person name="Namiki N."/>
            <person name="Negishi M."/>
            <person name="Ohta I."/>
            <person name="Ono N."/>
            <person name="Saji S."/>
            <person name="Sakai K."/>
            <person name="Shibata M."/>
            <person name="Shimokawa T."/>
            <person name="Shomura A."/>
            <person name="Song J."/>
            <person name="Takazaki Y."/>
            <person name="Terasawa K."/>
            <person name="Tsuji K."/>
            <person name="Waki K."/>
            <person name="Yamagata H."/>
            <person name="Yamane H."/>
            <person name="Yoshiki S."/>
            <person name="Yoshihara R."/>
            <person name="Yukawa K."/>
            <person name="Zhong H."/>
            <person name="Iwama H."/>
            <person name="Endo T."/>
            <person name="Ito H."/>
            <person name="Hahn J.H."/>
            <person name="Kim H.I."/>
            <person name="Eun M.Y."/>
            <person name="Yano M."/>
            <person name="Jiang J."/>
            <person name="Gojobori T."/>
        </authorList>
    </citation>
    <scope>NUCLEOTIDE SEQUENCE [LARGE SCALE GENOMIC DNA]</scope>
</reference>
<dbReference type="Proteomes" id="UP000817658">
    <property type="component" value="Chromosome 1"/>
</dbReference>
<keyword evidence="4" id="KW-1185">Reference proteome</keyword>
<reference evidence="3" key="3">
    <citation type="journal article" date="2013" name="Plant Cell Physiol.">
        <title>Rice Annotation Project Database (RAP-DB): an integrative and interactive database for rice genomics.</title>
        <authorList>
            <person name="Sakai H."/>
            <person name="Lee S.S."/>
            <person name="Tanaka T."/>
            <person name="Numa H."/>
            <person name="Kim J."/>
            <person name="Kawahara Y."/>
            <person name="Wakimoto H."/>
            <person name="Yang C.C."/>
            <person name="Iwamoto M."/>
            <person name="Abe T."/>
            <person name="Yamada Y."/>
            <person name="Muto A."/>
            <person name="Inokuchi H."/>
            <person name="Ikemura T."/>
            <person name="Matsumoto T."/>
            <person name="Sasaki T."/>
            <person name="Itoh T."/>
        </authorList>
    </citation>
    <scope>NUCLEOTIDE SEQUENCE</scope>
</reference>
<reference evidence="4" key="2">
    <citation type="journal article" date="2005" name="Nature">
        <title>The map-based sequence of the rice genome.</title>
        <authorList>
            <consortium name="International rice genome sequencing project (IRGSP)"/>
            <person name="Matsumoto T."/>
            <person name="Wu J."/>
            <person name="Kanamori H."/>
            <person name="Katayose Y."/>
            <person name="Fujisawa M."/>
            <person name="Namiki N."/>
            <person name="Mizuno H."/>
            <person name="Yamamoto K."/>
            <person name="Antonio B.A."/>
            <person name="Baba T."/>
            <person name="Sakata K."/>
            <person name="Nagamura Y."/>
            <person name="Aoki H."/>
            <person name="Arikawa K."/>
            <person name="Arita K."/>
            <person name="Bito T."/>
            <person name="Chiden Y."/>
            <person name="Fujitsuka N."/>
            <person name="Fukunaka R."/>
            <person name="Hamada M."/>
            <person name="Harada C."/>
            <person name="Hayashi A."/>
            <person name="Hijishita S."/>
            <person name="Honda M."/>
            <person name="Hosokawa S."/>
            <person name="Ichikawa Y."/>
            <person name="Idonuma A."/>
            <person name="Iijima M."/>
            <person name="Ikeda M."/>
            <person name="Ikeno M."/>
            <person name="Ito K."/>
            <person name="Ito S."/>
            <person name="Ito T."/>
            <person name="Ito Y."/>
            <person name="Ito Y."/>
            <person name="Iwabuchi A."/>
            <person name="Kamiya K."/>
            <person name="Karasawa W."/>
            <person name="Kurita K."/>
            <person name="Katagiri S."/>
            <person name="Kikuta A."/>
            <person name="Kobayashi H."/>
            <person name="Kobayashi N."/>
            <person name="Machita K."/>
            <person name="Maehara T."/>
            <person name="Masukawa M."/>
            <person name="Mizubayashi T."/>
            <person name="Mukai Y."/>
            <person name="Nagasaki H."/>
            <person name="Nagata Y."/>
            <person name="Naito S."/>
            <person name="Nakashima M."/>
            <person name="Nakama Y."/>
            <person name="Nakamichi Y."/>
            <person name="Nakamura M."/>
            <person name="Meguro A."/>
            <person name="Negishi M."/>
            <person name="Ohta I."/>
            <person name="Ohta T."/>
            <person name="Okamoto M."/>
            <person name="Ono N."/>
            <person name="Saji S."/>
            <person name="Sakaguchi M."/>
            <person name="Sakai K."/>
            <person name="Shibata M."/>
            <person name="Shimokawa T."/>
            <person name="Song J."/>
            <person name="Takazaki Y."/>
            <person name="Terasawa K."/>
            <person name="Tsugane M."/>
            <person name="Tsuji K."/>
            <person name="Ueda S."/>
            <person name="Waki K."/>
            <person name="Yamagata H."/>
            <person name="Yamamoto M."/>
            <person name="Yamamoto S."/>
            <person name="Yamane H."/>
            <person name="Yoshiki S."/>
            <person name="Yoshihara R."/>
            <person name="Yukawa K."/>
            <person name="Zhong H."/>
            <person name="Yano M."/>
            <person name="Yuan Q."/>
            <person name="Ouyang S."/>
            <person name="Liu J."/>
            <person name="Jones K.M."/>
            <person name="Gansberger K."/>
            <person name="Moffat K."/>
            <person name="Hill J."/>
            <person name="Bera J."/>
            <person name="Fadrosh D."/>
            <person name="Jin S."/>
            <person name="Johri S."/>
            <person name="Kim M."/>
            <person name="Overton L."/>
            <person name="Reardon M."/>
            <person name="Tsitrin T."/>
            <person name="Vuong H."/>
            <person name="Weaver B."/>
            <person name="Ciecko A."/>
            <person name="Tallon L."/>
            <person name="Jackson J."/>
            <person name="Pai G."/>
            <person name="Aken S.V."/>
            <person name="Utterback T."/>
            <person name="Reidmuller S."/>
            <person name="Feldblyum T."/>
            <person name="Hsiao J."/>
            <person name="Zismann V."/>
            <person name="Iobst S."/>
            <person name="de Vazeille A.R."/>
            <person name="Buell C.R."/>
            <person name="Ying K."/>
            <person name="Li Y."/>
            <person name="Lu T."/>
            <person name="Huang Y."/>
            <person name="Zhao Q."/>
            <person name="Feng Q."/>
            <person name="Zhang L."/>
            <person name="Zhu J."/>
            <person name="Weng Q."/>
            <person name="Mu J."/>
            <person name="Lu Y."/>
            <person name="Fan D."/>
            <person name="Liu Y."/>
            <person name="Guan J."/>
            <person name="Zhang Y."/>
            <person name="Yu S."/>
            <person name="Liu X."/>
            <person name="Zhang Y."/>
            <person name="Hong G."/>
            <person name="Han B."/>
            <person name="Choisne N."/>
            <person name="Demange N."/>
            <person name="Orjeda G."/>
            <person name="Samain S."/>
            <person name="Cattolico L."/>
            <person name="Pelletier E."/>
            <person name="Couloux A."/>
            <person name="Segurens B."/>
            <person name="Wincker P."/>
            <person name="D'Hont A."/>
            <person name="Scarpelli C."/>
            <person name="Weissenbach J."/>
            <person name="Salanoubat M."/>
            <person name="Quetier F."/>
            <person name="Yu Y."/>
            <person name="Kim H.R."/>
            <person name="Rambo T."/>
            <person name="Currie J."/>
            <person name="Collura K."/>
            <person name="Luo M."/>
            <person name="Yang T."/>
            <person name="Ammiraju J.S.S."/>
            <person name="Engler F."/>
            <person name="Soderlund C."/>
            <person name="Wing R.A."/>
            <person name="Palmer L.E."/>
            <person name="de la Bastide M."/>
            <person name="Spiegel L."/>
            <person name="Nascimento L."/>
            <person name="Zutavern T."/>
            <person name="O'Shaughnessy A."/>
            <person name="Dike S."/>
            <person name="Dedhia N."/>
            <person name="Preston R."/>
            <person name="Balija V."/>
            <person name="McCombie W.R."/>
            <person name="Chow T."/>
            <person name="Chen H."/>
            <person name="Chung M."/>
            <person name="Chen C."/>
            <person name="Shaw J."/>
            <person name="Wu H."/>
            <person name="Hsiao K."/>
            <person name="Chao Y."/>
            <person name="Chu M."/>
            <person name="Cheng C."/>
            <person name="Hour A."/>
            <person name="Lee P."/>
            <person name="Lin S."/>
            <person name="Lin Y."/>
            <person name="Liou J."/>
            <person name="Liu S."/>
            <person name="Hsing Y."/>
            <person name="Raghuvanshi S."/>
            <person name="Mohanty A."/>
            <person name="Bharti A.K."/>
            <person name="Gaur A."/>
            <person name="Gupta V."/>
            <person name="Kumar D."/>
            <person name="Ravi V."/>
            <person name="Vij S."/>
            <person name="Kapur A."/>
            <person name="Khurana P."/>
            <person name="Khurana P."/>
            <person name="Khurana J.P."/>
            <person name="Tyagi A.K."/>
            <person name="Gaikwad K."/>
            <person name="Singh A."/>
            <person name="Dalal V."/>
            <person name="Srivastava S."/>
            <person name="Dixit A."/>
            <person name="Pal A.K."/>
            <person name="Ghazi I.A."/>
            <person name="Yadav M."/>
            <person name="Pandit A."/>
            <person name="Bhargava A."/>
            <person name="Sureshbabu K."/>
            <person name="Batra K."/>
            <person name="Sharma T.R."/>
            <person name="Mohapatra T."/>
            <person name="Singh N.K."/>
            <person name="Messing J."/>
            <person name="Nelson A.B."/>
            <person name="Fuks G."/>
            <person name="Kavchok S."/>
            <person name="Keizer G."/>
            <person name="Linton E."/>
            <person name="Llaca V."/>
            <person name="Song R."/>
            <person name="Tanyolac B."/>
            <person name="Young S."/>
            <person name="Ho-Il K."/>
            <person name="Hahn J.H."/>
            <person name="Sangsakoo G."/>
            <person name="Vanavichit A."/>
            <person name="de Mattos Luiz.A.T."/>
            <person name="Zimmer P.D."/>
            <person name="Malone G."/>
            <person name="Dellagostin O."/>
            <person name="de Oliveira A.C."/>
            <person name="Bevan M."/>
            <person name="Bancroft I."/>
            <person name="Minx P."/>
            <person name="Cordum H."/>
            <person name="Wilson R."/>
            <person name="Cheng Z."/>
            <person name="Jin W."/>
            <person name="Jiang J."/>
            <person name="Leong S.A."/>
            <person name="Iwama H."/>
            <person name="Gojobori T."/>
            <person name="Itoh T."/>
            <person name="Niimura Y."/>
            <person name="Fujii Y."/>
            <person name="Habara T."/>
            <person name="Sakai H."/>
            <person name="Sato Y."/>
            <person name="Wilson G."/>
            <person name="Kumar K."/>
            <person name="McCouch S."/>
            <person name="Juretic N."/>
            <person name="Hoen D."/>
            <person name="Wright S."/>
            <person name="Bruskiewich R."/>
            <person name="Bureau T."/>
            <person name="Miyao A."/>
            <person name="Hirochika H."/>
            <person name="Nishikawa T."/>
            <person name="Kadowaki K."/>
            <person name="Sugiura M."/>
            <person name="Burr B."/>
            <person name="Sasaki T."/>
        </authorList>
    </citation>
    <scope>NUCLEOTIDE SEQUENCE [LARGE SCALE GENOMIC DNA]</scope>
    <source>
        <strain evidence="4">cv. Nipponbare</strain>
    </source>
</reference>
<proteinExistence type="predicted"/>